<gene>
    <name evidence="1" type="ORF">Cflav_PD3195</name>
</gene>
<dbReference type="STRING" id="320771.Cflav_PD3195"/>
<reference evidence="1 2" key="1">
    <citation type="journal article" date="2011" name="J. Bacteriol.">
        <title>Genome sequence of 'Pedosphaera parvula' Ellin514, an aerobic Verrucomicrobial isolate from pasture soil.</title>
        <authorList>
            <person name="Kant R."/>
            <person name="van Passel M.W."/>
            <person name="Sangwan P."/>
            <person name="Palva A."/>
            <person name="Lucas S."/>
            <person name="Copeland A."/>
            <person name="Lapidus A."/>
            <person name="Glavina Del Rio T."/>
            <person name="Dalin E."/>
            <person name="Tice H."/>
            <person name="Bruce D."/>
            <person name="Goodwin L."/>
            <person name="Pitluck S."/>
            <person name="Chertkov O."/>
            <person name="Larimer F.W."/>
            <person name="Land M.L."/>
            <person name="Hauser L."/>
            <person name="Brettin T.S."/>
            <person name="Detter J.C."/>
            <person name="Han S."/>
            <person name="de Vos W.M."/>
            <person name="Janssen P.H."/>
            <person name="Smidt H."/>
        </authorList>
    </citation>
    <scope>NUCLEOTIDE SEQUENCE [LARGE SCALE GENOMIC DNA]</scope>
    <source>
        <strain evidence="1 2">Ellin514</strain>
    </source>
</reference>
<name>B9XJ98_PEDPL</name>
<proteinExistence type="predicted"/>
<sequence length="81" mass="9108">MGKPLNCWADIIDFFPPWRKLRPTFPLSAISLRQDPILILAPPLQSISIHDGGNAPLGTRPLSVTLLTRGYIDKSKTEKRR</sequence>
<keyword evidence="2" id="KW-1185">Reference proteome</keyword>
<protein>
    <submittedName>
        <fullName evidence="1">Uncharacterized protein</fullName>
    </submittedName>
</protein>
<evidence type="ECO:0000313" key="2">
    <source>
        <dbReference type="Proteomes" id="UP000003688"/>
    </source>
</evidence>
<organism evidence="1 2">
    <name type="scientific">Pedosphaera parvula (strain Ellin514)</name>
    <dbReference type="NCBI Taxonomy" id="320771"/>
    <lineage>
        <taxon>Bacteria</taxon>
        <taxon>Pseudomonadati</taxon>
        <taxon>Verrucomicrobiota</taxon>
        <taxon>Pedosphaerae</taxon>
        <taxon>Pedosphaerales</taxon>
        <taxon>Pedosphaeraceae</taxon>
        <taxon>Pedosphaera</taxon>
    </lineage>
</organism>
<dbReference type="EMBL" id="ABOX02000020">
    <property type="protein sequence ID" value="EEF60136.1"/>
    <property type="molecule type" value="Genomic_DNA"/>
</dbReference>
<dbReference type="AlphaFoldDB" id="B9XJ98"/>
<evidence type="ECO:0000313" key="1">
    <source>
        <dbReference type="EMBL" id="EEF60136.1"/>
    </source>
</evidence>
<accession>B9XJ98</accession>
<dbReference type="Proteomes" id="UP000003688">
    <property type="component" value="Unassembled WGS sequence"/>
</dbReference>
<comment type="caution">
    <text evidence="1">The sequence shown here is derived from an EMBL/GenBank/DDBJ whole genome shotgun (WGS) entry which is preliminary data.</text>
</comment>